<dbReference type="EMBL" id="CP120370">
    <property type="protein sequence ID" value="WEX81293.1"/>
    <property type="molecule type" value="Genomic_DNA"/>
</dbReference>
<gene>
    <name evidence="3" type="ORF">PYH38_000694</name>
</gene>
<reference evidence="3 4" key="1">
    <citation type="submission" date="2023-03" db="EMBL/GenBank/DDBJ databases">
        <authorList>
            <person name="Kaur S."/>
            <person name="Espinosa-Saiz D."/>
            <person name="Velazquez E."/>
            <person name="Menendez E."/>
            <person name="diCenzo G.C."/>
        </authorList>
    </citation>
    <scope>NUCLEOTIDE SEQUENCE [LARGE SCALE GENOMIC DNA]</scope>
    <source>
        <strain evidence="3 4">LMG 27395</strain>
    </source>
</reference>
<dbReference type="InterPro" id="IPR050259">
    <property type="entry name" value="SDR"/>
</dbReference>
<dbReference type="Proteomes" id="UP001235547">
    <property type="component" value="Chromosome 2"/>
</dbReference>
<dbReference type="Pfam" id="PF00106">
    <property type="entry name" value="adh_short"/>
    <property type="match status" value="1"/>
</dbReference>
<protein>
    <submittedName>
        <fullName evidence="3">SDR family NAD(P)-dependent oxidoreductase</fullName>
    </submittedName>
</protein>
<name>A0ABY8CVK8_9HYPH</name>
<accession>A0ABY8CVK8</accession>
<dbReference type="InterPro" id="IPR002347">
    <property type="entry name" value="SDR_fam"/>
</dbReference>
<evidence type="ECO:0000313" key="3">
    <source>
        <dbReference type="EMBL" id="WEX81293.1"/>
    </source>
</evidence>
<evidence type="ECO:0000256" key="2">
    <source>
        <dbReference type="SAM" id="MobiDB-lite"/>
    </source>
</evidence>
<comment type="similarity">
    <text evidence="1">Belongs to the short-chain dehydrogenases/reductases (SDR) family.</text>
</comment>
<dbReference type="PANTHER" id="PTHR42879">
    <property type="entry name" value="3-OXOACYL-(ACYL-CARRIER-PROTEIN) REDUCTASE"/>
    <property type="match status" value="1"/>
</dbReference>
<dbReference type="InterPro" id="IPR036291">
    <property type="entry name" value="NAD(P)-bd_dom_sf"/>
</dbReference>
<feature type="region of interest" description="Disordered" evidence="2">
    <location>
        <begin position="105"/>
        <end position="124"/>
    </location>
</feature>
<organism evidence="3 4">
    <name type="scientific">Sinorhizobium numidicum</name>
    <dbReference type="NCBI Taxonomy" id="680248"/>
    <lineage>
        <taxon>Bacteria</taxon>
        <taxon>Pseudomonadati</taxon>
        <taxon>Pseudomonadota</taxon>
        <taxon>Alphaproteobacteria</taxon>
        <taxon>Hyphomicrobiales</taxon>
        <taxon>Rhizobiaceae</taxon>
        <taxon>Sinorhizobium/Ensifer group</taxon>
        <taxon>Sinorhizobium</taxon>
    </lineage>
</organism>
<dbReference type="SUPFAM" id="SSF51735">
    <property type="entry name" value="NAD(P)-binding Rossmann-fold domains"/>
    <property type="match status" value="1"/>
</dbReference>
<evidence type="ECO:0000256" key="1">
    <source>
        <dbReference type="ARBA" id="ARBA00006484"/>
    </source>
</evidence>
<dbReference type="PANTHER" id="PTHR42879:SF6">
    <property type="entry name" value="NADPH-DEPENDENT REDUCTASE BACG"/>
    <property type="match status" value="1"/>
</dbReference>
<keyword evidence="4" id="KW-1185">Reference proteome</keyword>
<proteinExistence type="inferred from homology"/>
<evidence type="ECO:0000313" key="4">
    <source>
        <dbReference type="Proteomes" id="UP001235547"/>
    </source>
</evidence>
<dbReference type="Gene3D" id="3.40.50.720">
    <property type="entry name" value="NAD(P)-binding Rossmann-like Domain"/>
    <property type="match status" value="1"/>
</dbReference>
<sequence>MAADVTTEEGRNALLRAEPRSDILITNAGGPPPGDWSAVTEDNWREAVTTNMLAPILLMKAVLPSMIERQWGRIVNITSASVKSPIPELCLSNGARSGLTGFVAGTAPGRASRRRHQQPAARIA</sequence>